<sequence length="58" mass="6789">MELIDTYTFPANEIGNIENQEVCCFFVQFTGGKLYVLSSVLQEIYCKMHFKLMFQNVI</sequence>
<evidence type="ECO:0000313" key="1">
    <source>
        <dbReference type="EMBL" id="MEE9684714.1"/>
    </source>
</evidence>
<dbReference type="EMBL" id="JAZKLI010000001">
    <property type="protein sequence ID" value="MEE9684714.1"/>
    <property type="molecule type" value="Genomic_DNA"/>
</dbReference>
<accession>A0ABU7UCR0</accession>
<keyword evidence="2" id="KW-1185">Reference proteome</keyword>
<organism evidence="1 2">
    <name type="scientific">Lelliottia amnigena</name>
    <name type="common">Enterobacter amnigenus</name>
    <dbReference type="NCBI Taxonomy" id="61646"/>
    <lineage>
        <taxon>Bacteria</taxon>
        <taxon>Pseudomonadati</taxon>
        <taxon>Pseudomonadota</taxon>
        <taxon>Gammaproteobacteria</taxon>
        <taxon>Enterobacterales</taxon>
        <taxon>Enterobacteriaceae</taxon>
        <taxon>Lelliottia</taxon>
    </lineage>
</organism>
<evidence type="ECO:0000313" key="2">
    <source>
        <dbReference type="Proteomes" id="UP001335910"/>
    </source>
</evidence>
<reference evidence="1 2" key="1">
    <citation type="submission" date="2023-10" db="EMBL/GenBank/DDBJ databases">
        <title>Wastewater isolates of ESBL- and carbapenemase-producing Gram-negative bacteria from New Zealand.</title>
        <authorList>
            <person name="Straub C."/>
            <person name="Weaver L."/>
            <person name="Cornelius A."/>
            <person name="Mcgill E."/>
            <person name="Dyet K."/>
            <person name="White L."/>
            <person name="Pattis I."/>
        </authorList>
    </citation>
    <scope>NUCLEOTIDE SEQUENCE [LARGE SCALE GENOMIC DNA]</scope>
    <source>
        <strain evidence="1 2">ESBL35</strain>
    </source>
</reference>
<comment type="caution">
    <text evidence="1">The sequence shown here is derived from an EMBL/GenBank/DDBJ whole genome shotgun (WGS) entry which is preliminary data.</text>
</comment>
<dbReference type="Proteomes" id="UP001335910">
    <property type="component" value="Unassembled WGS sequence"/>
</dbReference>
<protein>
    <submittedName>
        <fullName evidence="1">Uncharacterized protein</fullName>
    </submittedName>
</protein>
<dbReference type="RefSeq" id="WP_331389997.1">
    <property type="nucleotide sequence ID" value="NZ_JAZKLB010000001.1"/>
</dbReference>
<name>A0ABU7UCR0_LELAM</name>
<proteinExistence type="predicted"/>
<gene>
    <name evidence="1" type="ORF">V4839_14725</name>
</gene>